<evidence type="ECO:0000313" key="1">
    <source>
        <dbReference type="EMBL" id="OQO09927.1"/>
    </source>
</evidence>
<accession>A0A1V8TEW9</accession>
<keyword evidence="2" id="KW-1185">Reference proteome</keyword>
<sequence>MAVRKRSADDSDDTSRSVRRKSIATLGLSSAPRQINVGKVDESKPFYIHDRILAKHSARFAALIETEVSPGVKIQARGVIIKADEDCKSEMPVKRPHSPDLLDEDPDIFNLFSTFVYSGHVCSETGGNLEEEEPDSDAEWGRLADAWVLGRNIESTSFMDAVADAFVAKLQRDGFPEHLFAALIEASPEGSPIRQLQADIVTYGCEPETYAEAFKQIEDVDFLRTLATTLGMYRKATKAEAKGHFEQCGCRYHSHVESNEPCYKTMF</sequence>
<gene>
    <name evidence="1" type="ORF">B0A48_04282</name>
</gene>
<dbReference type="AlphaFoldDB" id="A0A1V8TEW9"/>
<name>A0A1V8TEW9_9PEZI</name>
<reference evidence="2" key="1">
    <citation type="submission" date="2017-03" db="EMBL/GenBank/DDBJ databases">
        <title>Genomes of endolithic fungi from Antarctica.</title>
        <authorList>
            <person name="Coleine C."/>
            <person name="Masonjones S."/>
            <person name="Stajich J.E."/>
        </authorList>
    </citation>
    <scope>NUCLEOTIDE SEQUENCE [LARGE SCALE GENOMIC DNA]</scope>
    <source>
        <strain evidence="2">CCFEE 5527</strain>
    </source>
</reference>
<dbReference type="Proteomes" id="UP000192596">
    <property type="component" value="Unassembled WGS sequence"/>
</dbReference>
<protein>
    <recommendedName>
        <fullName evidence="3">BTB domain-containing protein</fullName>
    </recommendedName>
</protein>
<dbReference type="EMBL" id="NAJO01000009">
    <property type="protein sequence ID" value="OQO09927.1"/>
    <property type="molecule type" value="Genomic_DNA"/>
</dbReference>
<evidence type="ECO:0008006" key="3">
    <source>
        <dbReference type="Google" id="ProtNLM"/>
    </source>
</evidence>
<organism evidence="1 2">
    <name type="scientific">Cryoendolithus antarcticus</name>
    <dbReference type="NCBI Taxonomy" id="1507870"/>
    <lineage>
        <taxon>Eukaryota</taxon>
        <taxon>Fungi</taxon>
        <taxon>Dikarya</taxon>
        <taxon>Ascomycota</taxon>
        <taxon>Pezizomycotina</taxon>
        <taxon>Dothideomycetes</taxon>
        <taxon>Dothideomycetidae</taxon>
        <taxon>Cladosporiales</taxon>
        <taxon>Cladosporiaceae</taxon>
        <taxon>Cryoendolithus</taxon>
    </lineage>
</organism>
<proteinExistence type="predicted"/>
<comment type="caution">
    <text evidence="1">The sequence shown here is derived from an EMBL/GenBank/DDBJ whole genome shotgun (WGS) entry which is preliminary data.</text>
</comment>
<dbReference type="InParanoid" id="A0A1V8TEW9"/>
<evidence type="ECO:0000313" key="2">
    <source>
        <dbReference type="Proteomes" id="UP000192596"/>
    </source>
</evidence>
<dbReference type="OrthoDB" id="1022638at2759"/>